<dbReference type="WBParaSite" id="HPLM_0001189701-mRNA-1">
    <property type="protein sequence ID" value="HPLM_0001189701-mRNA-1"/>
    <property type="gene ID" value="HPLM_0001189701"/>
</dbReference>
<evidence type="ECO:0000256" key="1">
    <source>
        <dbReference type="ARBA" id="ARBA00004141"/>
    </source>
</evidence>
<dbReference type="PANTHER" id="PTHR24221:SF503">
    <property type="entry name" value="MITOCHONDRIAL POTASSIUM CHANNEL ATP-BINDING SUBUNIT"/>
    <property type="match status" value="1"/>
</dbReference>
<keyword evidence="4" id="KW-0472">Membrane</keyword>
<name>A0A0N4WL83_HAEPC</name>
<dbReference type="InterPro" id="IPR003439">
    <property type="entry name" value="ABC_transporter-like_ATP-bd"/>
</dbReference>
<dbReference type="GO" id="GO:0042626">
    <property type="term" value="F:ATPase-coupled transmembrane transporter activity"/>
    <property type="evidence" value="ECO:0007669"/>
    <property type="project" value="TreeGrafter"/>
</dbReference>
<keyword evidence="7" id="KW-1185">Reference proteome</keyword>
<reference evidence="6 7" key="2">
    <citation type="submission" date="2018-11" db="EMBL/GenBank/DDBJ databases">
        <authorList>
            <consortium name="Pathogen Informatics"/>
        </authorList>
    </citation>
    <scope>NUCLEOTIDE SEQUENCE [LARGE SCALE GENOMIC DNA]</scope>
    <source>
        <strain evidence="6 7">MHpl1</strain>
    </source>
</reference>
<dbReference type="OrthoDB" id="6500128at2759"/>
<keyword evidence="2" id="KW-0812">Transmembrane</keyword>
<dbReference type="InterPro" id="IPR036640">
    <property type="entry name" value="ABC1_TM_sf"/>
</dbReference>
<evidence type="ECO:0000256" key="2">
    <source>
        <dbReference type="ARBA" id="ARBA00022692"/>
    </source>
</evidence>
<dbReference type="GO" id="GO:0005524">
    <property type="term" value="F:ATP binding"/>
    <property type="evidence" value="ECO:0007669"/>
    <property type="project" value="InterPro"/>
</dbReference>
<protein>
    <submittedName>
        <fullName evidence="8">ABC transporter domain-containing protein</fullName>
    </submittedName>
</protein>
<evidence type="ECO:0000256" key="3">
    <source>
        <dbReference type="ARBA" id="ARBA00022989"/>
    </source>
</evidence>
<dbReference type="Proteomes" id="UP000268014">
    <property type="component" value="Unassembled WGS sequence"/>
</dbReference>
<dbReference type="Gene3D" id="3.40.50.300">
    <property type="entry name" value="P-loop containing nucleotide triphosphate hydrolases"/>
    <property type="match status" value="1"/>
</dbReference>
<proteinExistence type="predicted"/>
<reference evidence="8" key="1">
    <citation type="submission" date="2017-02" db="UniProtKB">
        <authorList>
            <consortium name="WormBaseParasite"/>
        </authorList>
    </citation>
    <scope>IDENTIFICATION</scope>
</reference>
<sequence length="163" mass="18159">MLYMCVTSISIGFHINGASTAFQSASQLRAILDEFPRIESDYGFAGDNPTRCLPAPKYRRQSMKYMGKGAIHFRDIHFSYPSRPDVEVLKGVSFYVEAGEKIALVGSSGSGKSTLTALLLRFYDPDSGSLASARARANEYSWQQSPQLYLRHPIDLICFLSEM</sequence>
<evidence type="ECO:0000259" key="5">
    <source>
        <dbReference type="Pfam" id="PF00005"/>
    </source>
</evidence>
<dbReference type="GO" id="GO:0016020">
    <property type="term" value="C:membrane"/>
    <property type="evidence" value="ECO:0007669"/>
    <property type="project" value="UniProtKB-SubCell"/>
</dbReference>
<organism evidence="8">
    <name type="scientific">Haemonchus placei</name>
    <name type="common">Barber's pole worm</name>
    <dbReference type="NCBI Taxonomy" id="6290"/>
    <lineage>
        <taxon>Eukaryota</taxon>
        <taxon>Metazoa</taxon>
        <taxon>Ecdysozoa</taxon>
        <taxon>Nematoda</taxon>
        <taxon>Chromadorea</taxon>
        <taxon>Rhabditida</taxon>
        <taxon>Rhabditina</taxon>
        <taxon>Rhabditomorpha</taxon>
        <taxon>Strongyloidea</taxon>
        <taxon>Trichostrongylidae</taxon>
        <taxon>Haemonchus</taxon>
    </lineage>
</organism>
<comment type="subcellular location">
    <subcellularLocation>
        <location evidence="1">Membrane</location>
        <topology evidence="1">Multi-pass membrane protein</topology>
    </subcellularLocation>
</comment>
<dbReference type="Pfam" id="PF00005">
    <property type="entry name" value="ABC_tran"/>
    <property type="match status" value="1"/>
</dbReference>
<dbReference type="SUPFAM" id="SSF52540">
    <property type="entry name" value="P-loop containing nucleoside triphosphate hydrolases"/>
    <property type="match status" value="1"/>
</dbReference>
<keyword evidence="3" id="KW-1133">Transmembrane helix</keyword>
<dbReference type="Gene3D" id="1.20.1560.10">
    <property type="entry name" value="ABC transporter type 1, transmembrane domain"/>
    <property type="match status" value="1"/>
</dbReference>
<gene>
    <name evidence="6" type="ORF">HPLM_LOCUS11889</name>
</gene>
<evidence type="ECO:0000313" key="6">
    <source>
        <dbReference type="EMBL" id="VDO44137.1"/>
    </source>
</evidence>
<accession>A0A0N4WL83</accession>
<dbReference type="PANTHER" id="PTHR24221">
    <property type="entry name" value="ATP-BINDING CASSETTE SUB-FAMILY B"/>
    <property type="match status" value="1"/>
</dbReference>
<evidence type="ECO:0000313" key="7">
    <source>
        <dbReference type="Proteomes" id="UP000268014"/>
    </source>
</evidence>
<dbReference type="EMBL" id="UZAF01017697">
    <property type="protein sequence ID" value="VDO44137.1"/>
    <property type="molecule type" value="Genomic_DNA"/>
</dbReference>
<dbReference type="InterPro" id="IPR039421">
    <property type="entry name" value="Type_1_exporter"/>
</dbReference>
<dbReference type="InterPro" id="IPR027417">
    <property type="entry name" value="P-loop_NTPase"/>
</dbReference>
<evidence type="ECO:0000256" key="4">
    <source>
        <dbReference type="ARBA" id="ARBA00023136"/>
    </source>
</evidence>
<feature type="domain" description="ABC transporter" evidence="5">
    <location>
        <begin position="89"/>
        <end position="141"/>
    </location>
</feature>
<evidence type="ECO:0000313" key="8">
    <source>
        <dbReference type="WBParaSite" id="HPLM_0001189701-mRNA-1"/>
    </source>
</evidence>
<dbReference type="GO" id="GO:0016887">
    <property type="term" value="F:ATP hydrolysis activity"/>
    <property type="evidence" value="ECO:0007669"/>
    <property type="project" value="InterPro"/>
</dbReference>
<dbReference type="AlphaFoldDB" id="A0A0N4WL83"/>
<dbReference type="STRING" id="6290.A0A0N4WL83"/>